<evidence type="ECO:0000313" key="1">
    <source>
        <dbReference type="EMBL" id="QDU20250.1"/>
    </source>
</evidence>
<dbReference type="OrthoDB" id="254167at2"/>
<name>A0A517XRW1_9BACT</name>
<evidence type="ECO:0000313" key="2">
    <source>
        <dbReference type="Proteomes" id="UP000319576"/>
    </source>
</evidence>
<accession>A0A517XRW1</accession>
<dbReference type="InterPro" id="IPR032675">
    <property type="entry name" value="LRR_dom_sf"/>
</dbReference>
<dbReference type="Proteomes" id="UP000319576">
    <property type="component" value="Chromosome"/>
</dbReference>
<evidence type="ECO:0008006" key="3">
    <source>
        <dbReference type="Google" id="ProtNLM"/>
    </source>
</evidence>
<dbReference type="NCBIfam" id="TIGR02996">
    <property type="entry name" value="rpt_mate_G_obs"/>
    <property type="match status" value="1"/>
</dbReference>
<dbReference type="RefSeq" id="WP_145237459.1">
    <property type="nucleotide sequence ID" value="NZ_CP036273.1"/>
</dbReference>
<proteinExistence type="predicted"/>
<protein>
    <recommendedName>
        <fullName evidence="3">TIGR02996 domain-containing protein</fullName>
    </recommendedName>
</protein>
<dbReference type="Gene3D" id="3.80.10.10">
    <property type="entry name" value="Ribonuclease Inhibitor"/>
    <property type="match status" value="1"/>
</dbReference>
<dbReference type="KEGG" id="uli:ETAA1_21960"/>
<dbReference type="EMBL" id="CP036273">
    <property type="protein sequence ID" value="QDU20250.1"/>
    <property type="molecule type" value="Genomic_DNA"/>
</dbReference>
<keyword evidence="2" id="KW-1185">Reference proteome</keyword>
<sequence length="589" mass="65439">MTDRDALLAAVAARPRDDTPRLVFADWLDDHGDPDRAAFVRVQCAAARAAPGSRARADLLDEADDQLATGDARWLGNAREYLHDWEFRRGFLHRVRISAADFVRHADDLFRAEPVSRVEVCGDDGWEETDADAVRAVVAHPMFARVRSCVVVTRFFAVPLGAWLAALASNPRLTRLREFGPSGHFTSFQHPRRRGRVEGFTTSSFRAFCSASHLRGLRSLDLSVRGGEREQLAHSVRVLEIAGAAFATGLRRLNLRGCGLTAECFERLAGDRVFARLQALDVRATLSQLGGWQPLFGSTVLRSLRSLAVPGNLIHTLARSRVVGQLSDLRVGREEGYGHPRRDTDWQELVDAMPPPRRLSFQIHNPGGRAFRAMSRAGWLRHLRTLDIAGDSQGDVYHNPSGLRHLFRPGVMPRLVRLRLHEAADDALLGRLAEWPGLARLESLEVTDDYLGRLDFDAFDPRHPPERARTLRGVTLASDAAVERFLAMPGLEAVNRLQLRVGIDPGHTAPSVTAGERVVRSERLANVTDLTLSFHDAEDIESRTWPVLADPAVLPRLKSLTIHGSGAADRPTLDQSGVRRRFGRRLQAY</sequence>
<dbReference type="SUPFAM" id="SSF52047">
    <property type="entry name" value="RNI-like"/>
    <property type="match status" value="1"/>
</dbReference>
<reference evidence="1 2" key="1">
    <citation type="submission" date="2019-02" db="EMBL/GenBank/DDBJ databases">
        <title>Deep-cultivation of Planctomycetes and their phenomic and genomic characterization uncovers novel biology.</title>
        <authorList>
            <person name="Wiegand S."/>
            <person name="Jogler M."/>
            <person name="Boedeker C."/>
            <person name="Pinto D."/>
            <person name="Vollmers J."/>
            <person name="Rivas-Marin E."/>
            <person name="Kohn T."/>
            <person name="Peeters S.H."/>
            <person name="Heuer A."/>
            <person name="Rast P."/>
            <person name="Oberbeckmann S."/>
            <person name="Bunk B."/>
            <person name="Jeske O."/>
            <person name="Meyerdierks A."/>
            <person name="Storesund J.E."/>
            <person name="Kallscheuer N."/>
            <person name="Luecker S."/>
            <person name="Lage O.M."/>
            <person name="Pohl T."/>
            <person name="Merkel B.J."/>
            <person name="Hornburger P."/>
            <person name="Mueller R.-W."/>
            <person name="Bruemmer F."/>
            <person name="Labrenz M."/>
            <person name="Spormann A.M."/>
            <person name="Op den Camp H."/>
            <person name="Overmann J."/>
            <person name="Amann R."/>
            <person name="Jetten M.S.M."/>
            <person name="Mascher T."/>
            <person name="Medema M.H."/>
            <person name="Devos D.P."/>
            <person name="Kaster A.-K."/>
            <person name="Ovreas L."/>
            <person name="Rohde M."/>
            <person name="Galperin M.Y."/>
            <person name="Jogler C."/>
        </authorList>
    </citation>
    <scope>NUCLEOTIDE SEQUENCE [LARGE SCALE GENOMIC DNA]</scope>
    <source>
        <strain evidence="1 2">ETA_A1</strain>
    </source>
</reference>
<dbReference type="AlphaFoldDB" id="A0A517XRW1"/>
<organism evidence="1 2">
    <name type="scientific">Urbifossiella limnaea</name>
    <dbReference type="NCBI Taxonomy" id="2528023"/>
    <lineage>
        <taxon>Bacteria</taxon>
        <taxon>Pseudomonadati</taxon>
        <taxon>Planctomycetota</taxon>
        <taxon>Planctomycetia</taxon>
        <taxon>Gemmatales</taxon>
        <taxon>Gemmataceae</taxon>
        <taxon>Urbifossiella</taxon>
    </lineage>
</organism>
<gene>
    <name evidence="1" type="ORF">ETAA1_21960</name>
</gene>
<dbReference type="InterPro" id="IPR014338">
    <property type="entry name" value="CHP02996_rpt-companion-dom"/>
</dbReference>